<keyword evidence="3" id="KW-1185">Reference proteome</keyword>
<dbReference type="AlphaFoldDB" id="A0A1I6LIM3"/>
<feature type="transmembrane region" description="Helical" evidence="1">
    <location>
        <begin position="75"/>
        <end position="95"/>
    </location>
</feature>
<dbReference type="STRING" id="474950.SAMN05421771_0763"/>
<gene>
    <name evidence="2" type="ORF">SAMN05421771_0763</name>
</gene>
<dbReference type="RefSeq" id="WP_245781665.1">
    <property type="nucleotide sequence ID" value="NZ_FOZL01000001.1"/>
</dbReference>
<evidence type="ECO:0000313" key="2">
    <source>
        <dbReference type="EMBL" id="SFS03305.1"/>
    </source>
</evidence>
<sequence length="103" mass="10995">MTMTTDMTNSTAPVKPGTLFGIPVGELGWFASLLMGTAVGFAAFFAATFVGIISIMAINTIGHHAIDYSLAYKRIGLPIGLLVIAVAYAYLATLWTKRILRKA</sequence>
<proteinExistence type="predicted"/>
<feature type="transmembrane region" description="Helical" evidence="1">
    <location>
        <begin position="29"/>
        <end position="55"/>
    </location>
</feature>
<keyword evidence="1" id="KW-0472">Membrane</keyword>
<evidence type="ECO:0000313" key="3">
    <source>
        <dbReference type="Proteomes" id="UP000199024"/>
    </source>
</evidence>
<reference evidence="2 3" key="1">
    <citation type="submission" date="2016-10" db="EMBL/GenBank/DDBJ databases">
        <authorList>
            <person name="de Groot N.N."/>
        </authorList>
    </citation>
    <scope>NUCLEOTIDE SEQUENCE [LARGE SCALE GENOMIC DNA]</scope>
    <source>
        <strain evidence="2 3">DSM 21001</strain>
    </source>
</reference>
<keyword evidence="1" id="KW-0812">Transmembrane</keyword>
<evidence type="ECO:0000256" key="1">
    <source>
        <dbReference type="SAM" id="Phobius"/>
    </source>
</evidence>
<organism evidence="2 3">
    <name type="scientific">Granulicella pectinivorans</name>
    <dbReference type="NCBI Taxonomy" id="474950"/>
    <lineage>
        <taxon>Bacteria</taxon>
        <taxon>Pseudomonadati</taxon>
        <taxon>Acidobacteriota</taxon>
        <taxon>Terriglobia</taxon>
        <taxon>Terriglobales</taxon>
        <taxon>Acidobacteriaceae</taxon>
        <taxon>Granulicella</taxon>
    </lineage>
</organism>
<dbReference type="Proteomes" id="UP000199024">
    <property type="component" value="Unassembled WGS sequence"/>
</dbReference>
<accession>A0A1I6LIM3</accession>
<name>A0A1I6LIM3_9BACT</name>
<protein>
    <submittedName>
        <fullName evidence="2">Uncharacterized protein</fullName>
    </submittedName>
</protein>
<keyword evidence="1" id="KW-1133">Transmembrane helix</keyword>
<dbReference type="EMBL" id="FOZL01000001">
    <property type="protein sequence ID" value="SFS03305.1"/>
    <property type="molecule type" value="Genomic_DNA"/>
</dbReference>